<dbReference type="RefSeq" id="WP_344048027.1">
    <property type="nucleotide sequence ID" value="NZ_BAAAPB010000005.1"/>
</dbReference>
<feature type="domain" description="D-serine dehydratase-like" evidence="3">
    <location>
        <begin position="289"/>
        <end position="386"/>
    </location>
</feature>
<dbReference type="SUPFAM" id="SSF51419">
    <property type="entry name" value="PLP-binding barrel"/>
    <property type="match status" value="1"/>
</dbReference>
<dbReference type="Gene3D" id="3.20.20.10">
    <property type="entry name" value="Alanine racemase"/>
    <property type="match status" value="1"/>
</dbReference>
<dbReference type="InterPro" id="IPR042208">
    <property type="entry name" value="D-ser_dehydrat-like_sf"/>
</dbReference>
<keyword evidence="5" id="KW-1185">Reference proteome</keyword>
<dbReference type="EMBL" id="BAAAPB010000005">
    <property type="protein sequence ID" value="GAA1975060.1"/>
    <property type="molecule type" value="Genomic_DNA"/>
</dbReference>
<accession>A0ABP5D6V3</accession>
<name>A0ABP5D6V3_9ACTN</name>
<dbReference type="Pfam" id="PF01168">
    <property type="entry name" value="Ala_racemase_N"/>
    <property type="match status" value="1"/>
</dbReference>
<dbReference type="Gene3D" id="2.40.37.20">
    <property type="entry name" value="D-serine dehydratase-like domain"/>
    <property type="match status" value="1"/>
</dbReference>
<evidence type="ECO:0000313" key="4">
    <source>
        <dbReference type="EMBL" id="GAA1975060.1"/>
    </source>
</evidence>
<protein>
    <submittedName>
        <fullName evidence="4">Amino acid deaminase</fullName>
    </submittedName>
</protein>
<dbReference type="Proteomes" id="UP001500571">
    <property type="component" value="Unassembled WGS sequence"/>
</dbReference>
<evidence type="ECO:0000313" key="5">
    <source>
        <dbReference type="Proteomes" id="UP001500571"/>
    </source>
</evidence>
<dbReference type="InterPro" id="IPR026956">
    <property type="entry name" value="D-ser_dehydrat-like_dom"/>
</dbReference>
<keyword evidence="2" id="KW-0456">Lyase</keyword>
<reference evidence="5" key="1">
    <citation type="journal article" date="2019" name="Int. J. Syst. Evol. Microbiol.">
        <title>The Global Catalogue of Microorganisms (GCM) 10K type strain sequencing project: providing services to taxonomists for standard genome sequencing and annotation.</title>
        <authorList>
            <consortium name="The Broad Institute Genomics Platform"/>
            <consortium name="The Broad Institute Genome Sequencing Center for Infectious Disease"/>
            <person name="Wu L."/>
            <person name="Ma J."/>
        </authorList>
    </citation>
    <scope>NUCLEOTIDE SEQUENCE [LARGE SCALE GENOMIC DNA]</scope>
    <source>
        <strain evidence="5">JCM 15309</strain>
    </source>
</reference>
<gene>
    <name evidence="4" type="ORF">GCM10009798_40380</name>
</gene>
<dbReference type="InterPro" id="IPR001608">
    <property type="entry name" value="Ala_racemase_N"/>
</dbReference>
<comment type="caution">
    <text evidence="4">The sequence shown here is derived from an EMBL/GenBank/DDBJ whole genome shotgun (WGS) entry which is preliminary data.</text>
</comment>
<dbReference type="InterPro" id="IPR051466">
    <property type="entry name" value="D-amino_acid_metab_enzyme"/>
</dbReference>
<dbReference type="PANTHER" id="PTHR28004:SF8">
    <property type="entry name" value="D-SERINE DEAMINASE"/>
    <property type="match status" value="1"/>
</dbReference>
<sequence>MTTDAMDDNRRTSVLVEGTPPMLVLHVDALRNNVARMQDFCRSRGVDLAPHAKTSMAPYVIDMQLRSGVWGMTAASVTQARQLVGLGVRRILLANQVVEDRDVSWLSRHLAAGRSDDDFLCYVDSVAGLERLEGQLAREGGRHRQVGVLVELGYAGGRTGARSVEAAAQLARRVTTSPLVELRGVAGYEGLLPREGMVVPPGLPAYLQGLRDLLLACTRDGLFRQRPIVSAGGSSYFDFVVDHVGPRSFDFEVLTILRSGCYVAHDHGIYHETSPLDGRATGQDRLIPALELIATVVSRPEPDLAILNFGRRHAPTDDRLPLVLGVFEPDGSRSPLPEAYVRRVDDQHAYVVLPVGARVAPGDRVGLGISHPCGAFDRWREIPVVDRHYRPVDLASPLF</sequence>
<dbReference type="PANTHER" id="PTHR28004">
    <property type="entry name" value="ZGC:162816-RELATED"/>
    <property type="match status" value="1"/>
</dbReference>
<comment type="similarity">
    <text evidence="1">Belongs to the DSD1 family.</text>
</comment>
<dbReference type="Pfam" id="PF14031">
    <property type="entry name" value="D-ser_dehydrat"/>
    <property type="match status" value="1"/>
</dbReference>
<evidence type="ECO:0000256" key="2">
    <source>
        <dbReference type="ARBA" id="ARBA00023239"/>
    </source>
</evidence>
<organism evidence="4 5">
    <name type="scientific">Nocardioides panacihumi</name>
    <dbReference type="NCBI Taxonomy" id="400774"/>
    <lineage>
        <taxon>Bacteria</taxon>
        <taxon>Bacillati</taxon>
        <taxon>Actinomycetota</taxon>
        <taxon>Actinomycetes</taxon>
        <taxon>Propionibacteriales</taxon>
        <taxon>Nocardioidaceae</taxon>
        <taxon>Nocardioides</taxon>
    </lineage>
</organism>
<dbReference type="SMART" id="SM01119">
    <property type="entry name" value="D-ser_dehydrat"/>
    <property type="match status" value="1"/>
</dbReference>
<proteinExistence type="inferred from homology"/>
<evidence type="ECO:0000259" key="3">
    <source>
        <dbReference type="SMART" id="SM01119"/>
    </source>
</evidence>
<evidence type="ECO:0000256" key="1">
    <source>
        <dbReference type="ARBA" id="ARBA00005323"/>
    </source>
</evidence>
<dbReference type="InterPro" id="IPR029066">
    <property type="entry name" value="PLP-binding_barrel"/>
</dbReference>